<dbReference type="Proteomes" id="UP000011185">
    <property type="component" value="Unassembled WGS sequence"/>
</dbReference>
<dbReference type="EMBL" id="JH993885">
    <property type="protein sequence ID" value="ELQ76068.1"/>
    <property type="molecule type" value="Genomic_DNA"/>
</dbReference>
<protein>
    <submittedName>
        <fullName evidence="1">Uncharacterized protein</fullName>
    </submittedName>
</protein>
<organism evidence="1 2">
    <name type="scientific">Trachipleistophora hominis</name>
    <name type="common">Microsporidian parasite</name>
    <dbReference type="NCBI Taxonomy" id="72359"/>
    <lineage>
        <taxon>Eukaryota</taxon>
        <taxon>Fungi</taxon>
        <taxon>Fungi incertae sedis</taxon>
        <taxon>Microsporidia</taxon>
        <taxon>Pleistophoridae</taxon>
        <taxon>Trachipleistophora</taxon>
    </lineage>
</organism>
<proteinExistence type="predicted"/>
<keyword evidence="2" id="KW-1185">Reference proteome</keyword>
<accession>L7JX70</accession>
<sequence length="31" mass="3400">MSMLMGICLLYQVIGHDSTISVCVIGNAWMI</sequence>
<dbReference type="VEuPathDB" id="MicrosporidiaDB:THOM_0978"/>
<reference evidence="1 2" key="1">
    <citation type="journal article" date="2012" name="PLoS Pathog.">
        <title>The genome of the obligate intracellular parasite Trachipleistophora hominis: new insights into microsporidian genome dynamics and reductive evolution.</title>
        <authorList>
            <person name="Heinz E."/>
            <person name="Williams T.A."/>
            <person name="Nakjang S."/>
            <person name="Noel C.J."/>
            <person name="Swan D.C."/>
            <person name="Goldberg A.V."/>
            <person name="Harris S.R."/>
            <person name="Weinmaier T."/>
            <person name="Markert S."/>
            <person name="Becher D."/>
            <person name="Bernhardt J."/>
            <person name="Dagan T."/>
            <person name="Hacker C."/>
            <person name="Lucocq J.M."/>
            <person name="Schweder T."/>
            <person name="Rattei T."/>
            <person name="Hall N."/>
            <person name="Hirt R.P."/>
            <person name="Embley T.M."/>
        </authorList>
    </citation>
    <scope>NUCLEOTIDE SEQUENCE [LARGE SCALE GENOMIC DNA]</scope>
</reference>
<evidence type="ECO:0000313" key="1">
    <source>
        <dbReference type="EMBL" id="ELQ76068.1"/>
    </source>
</evidence>
<evidence type="ECO:0000313" key="2">
    <source>
        <dbReference type="Proteomes" id="UP000011185"/>
    </source>
</evidence>
<name>L7JX70_TRAHO</name>
<gene>
    <name evidence="1" type="ORF">THOM_0978</name>
</gene>
<dbReference type="InParanoid" id="L7JX70"/>
<dbReference type="AlphaFoldDB" id="L7JX70"/>
<dbReference type="HOGENOM" id="CLU_3399653_0_0_1"/>